<feature type="compositionally biased region" description="Acidic residues" evidence="1">
    <location>
        <begin position="427"/>
        <end position="459"/>
    </location>
</feature>
<name>A0A9W8YZT8_9PEZI</name>
<dbReference type="OrthoDB" id="5440at2759"/>
<accession>A0A9W8YZT8</accession>
<protein>
    <recommendedName>
        <fullName evidence="4">Dienelactone hydrolase</fullName>
    </recommendedName>
</protein>
<proteinExistence type="predicted"/>
<dbReference type="SUPFAM" id="SSF54427">
    <property type="entry name" value="NTF2-like"/>
    <property type="match status" value="1"/>
</dbReference>
<reference evidence="2" key="1">
    <citation type="submission" date="2022-10" db="EMBL/GenBank/DDBJ databases">
        <title>Tapping the CABI collections for fungal endophytes: first genome assemblies for Collariella, Neodidymelliopsis, Ascochyta clinopodiicola, Didymella pomorum, Didymosphaeria variabile, Neocosmospora piperis and Neocucurbitaria cava.</title>
        <authorList>
            <person name="Hill R."/>
        </authorList>
    </citation>
    <scope>NUCLEOTIDE SEQUENCE</scope>
    <source>
        <strain evidence="2">IMI 355082</strain>
    </source>
</reference>
<evidence type="ECO:0000313" key="3">
    <source>
        <dbReference type="Proteomes" id="UP001140453"/>
    </source>
</evidence>
<dbReference type="PANTHER" id="PTHR38436:SF3">
    <property type="entry name" value="CARBOXYMETHYLENEBUTENOLIDASE-RELATED"/>
    <property type="match status" value="1"/>
</dbReference>
<evidence type="ECO:0008006" key="4">
    <source>
        <dbReference type="Google" id="ProtNLM"/>
    </source>
</evidence>
<gene>
    <name evidence="2" type="ORF">N0V93_004058</name>
</gene>
<comment type="caution">
    <text evidence="2">The sequence shown here is derived from an EMBL/GenBank/DDBJ whole genome shotgun (WGS) entry which is preliminary data.</text>
</comment>
<dbReference type="PANTHER" id="PTHR38436">
    <property type="entry name" value="POLYKETIDE CYCLASE SNOAL-LIKE DOMAIN"/>
    <property type="match status" value="1"/>
</dbReference>
<dbReference type="InterPro" id="IPR009959">
    <property type="entry name" value="Cyclase_SnoaL-like"/>
</dbReference>
<dbReference type="GO" id="GO:0030638">
    <property type="term" value="P:polyketide metabolic process"/>
    <property type="evidence" value="ECO:0007669"/>
    <property type="project" value="InterPro"/>
</dbReference>
<sequence>MNIALPERAKGKNAVVLSQNGGSNHNDPHFLSEDFLKDPPRLFITAEDNEFDMQTITEWQDEGFLVEYVPMGSGGEKYVERLERAGKKKLGPCESYGIVAYGEAASFLLEHYHVHANNDLKLRLLIAYYPSRIPDPLGKFPSNIHALVHLAGSEVGLVKHSQMVGIQGKRRLVKRILDPGIGAGKINKLAYHSYTYNADPGFAEHDIDDYDKISADLAWSRSLAAARKAFNRAYPNIELLVDENHQGKFHTRNTQAVLSSYTTHKTPSATYFPTLTGGVGPDDLQRFYNDYFIYANPPSLNLTLISRTIGADRVVDEMHVTFKHTHEIPWMLPGVPPTGKRVEVMVVSIVSVRAGKLYSEHVYWDQASVLFQIGLLDPALLPKKARKLGAEELPVVGRDAARRVLRGMGDVEEGQADNELIPGWYSDTEESEEESDEEEEEEDGEREEEEEEEFEDEAAGSDRPNGKSRNGLPAKGKVVGEEKERRSRSKGPSSTTSTK</sequence>
<evidence type="ECO:0000256" key="1">
    <source>
        <dbReference type="SAM" id="MobiDB-lite"/>
    </source>
</evidence>
<dbReference type="AlphaFoldDB" id="A0A9W8YZT8"/>
<feature type="compositionally biased region" description="Polar residues" evidence="1">
    <location>
        <begin position="490"/>
        <end position="499"/>
    </location>
</feature>
<keyword evidence="3" id="KW-1185">Reference proteome</keyword>
<dbReference type="EMBL" id="JAPEVB010000002">
    <property type="protein sequence ID" value="KAJ4394838.1"/>
    <property type="molecule type" value="Genomic_DNA"/>
</dbReference>
<feature type="region of interest" description="Disordered" evidence="1">
    <location>
        <begin position="407"/>
        <end position="499"/>
    </location>
</feature>
<organism evidence="2 3">
    <name type="scientific">Gnomoniopsis smithogilvyi</name>
    <dbReference type="NCBI Taxonomy" id="1191159"/>
    <lineage>
        <taxon>Eukaryota</taxon>
        <taxon>Fungi</taxon>
        <taxon>Dikarya</taxon>
        <taxon>Ascomycota</taxon>
        <taxon>Pezizomycotina</taxon>
        <taxon>Sordariomycetes</taxon>
        <taxon>Sordariomycetidae</taxon>
        <taxon>Diaporthales</taxon>
        <taxon>Gnomoniaceae</taxon>
        <taxon>Gnomoniopsis</taxon>
    </lineage>
</organism>
<evidence type="ECO:0000313" key="2">
    <source>
        <dbReference type="EMBL" id="KAJ4394838.1"/>
    </source>
</evidence>
<dbReference type="Gene3D" id="3.10.450.50">
    <property type="match status" value="1"/>
</dbReference>
<dbReference type="Proteomes" id="UP001140453">
    <property type="component" value="Unassembled WGS sequence"/>
</dbReference>
<dbReference type="InterPro" id="IPR032710">
    <property type="entry name" value="NTF2-like_dom_sf"/>
</dbReference>